<feature type="chain" id="PRO_5009290582" description="DUF4421 domain-containing protein" evidence="1">
    <location>
        <begin position="20"/>
        <end position="332"/>
    </location>
</feature>
<dbReference type="EMBL" id="FNVR01000019">
    <property type="protein sequence ID" value="SEG23530.1"/>
    <property type="molecule type" value="Genomic_DNA"/>
</dbReference>
<keyword evidence="1" id="KW-0732">Signal</keyword>
<dbReference type="InterPro" id="IPR025535">
    <property type="entry name" value="DUF4421"/>
</dbReference>
<dbReference type="OrthoDB" id="669053at2"/>
<dbReference type="RefSeq" id="WP_146064422.1">
    <property type="nucleotide sequence ID" value="NZ_FNVR01000019.1"/>
</dbReference>
<keyword evidence="3" id="KW-1185">Reference proteome</keyword>
<accession>A0A1H5YIK6</accession>
<evidence type="ECO:0000313" key="3">
    <source>
        <dbReference type="Proteomes" id="UP000236736"/>
    </source>
</evidence>
<name>A0A1H5YIK6_9BACT</name>
<gene>
    <name evidence="2" type="ORF">SAMN03080598_03012</name>
</gene>
<dbReference type="Pfam" id="PF14391">
    <property type="entry name" value="DUF4421"/>
    <property type="match status" value="1"/>
</dbReference>
<protein>
    <recommendedName>
        <fullName evidence="4">DUF4421 domain-containing protein</fullName>
    </recommendedName>
</protein>
<reference evidence="3" key="1">
    <citation type="submission" date="2016-10" db="EMBL/GenBank/DDBJ databases">
        <authorList>
            <person name="Varghese N."/>
            <person name="Submissions S."/>
        </authorList>
    </citation>
    <scope>NUCLEOTIDE SEQUENCE [LARGE SCALE GENOMIC DNA]</scope>
    <source>
        <strain evidence="3">DSM 17298</strain>
    </source>
</reference>
<sequence>MKRLLFFSLFILLSGRQMAQTKGIDTTYIKEFPQTLAVRSYISRKFTNLDFGNQAGLYEPNSGLNMGLGFTFQKFTLNVAVPVSFLNPNRKEEWPRFLDLQAHIYPNMWIVDIFAQFYNGYYIKNHEGSGEDYLRKDIKVVKLGANVNYLINGDRLSFEAAFHQTSIQKKSAFSPMVGFEAYRVRISADSLVVPHDSPIPGNYTRGDFYQIGPNVGLAGSLVFGKGFFLTGAAAYNLGIGFSKAEKDKETRQADLLSGYFLRGFGGYNGERFSISGSYLYKNLNLANQQDITQSTTTGNYRIHLIYKINPGPKFTKTYTKFNPKNIITRIFG</sequence>
<evidence type="ECO:0008006" key="4">
    <source>
        <dbReference type="Google" id="ProtNLM"/>
    </source>
</evidence>
<dbReference type="Proteomes" id="UP000236736">
    <property type="component" value="Unassembled WGS sequence"/>
</dbReference>
<feature type="signal peptide" evidence="1">
    <location>
        <begin position="1"/>
        <end position="19"/>
    </location>
</feature>
<organism evidence="2 3">
    <name type="scientific">Algoriphagus boritolerans DSM 17298 = JCM 18970</name>
    <dbReference type="NCBI Taxonomy" id="1120964"/>
    <lineage>
        <taxon>Bacteria</taxon>
        <taxon>Pseudomonadati</taxon>
        <taxon>Bacteroidota</taxon>
        <taxon>Cytophagia</taxon>
        <taxon>Cytophagales</taxon>
        <taxon>Cyclobacteriaceae</taxon>
        <taxon>Algoriphagus</taxon>
    </lineage>
</organism>
<evidence type="ECO:0000313" key="2">
    <source>
        <dbReference type="EMBL" id="SEG23530.1"/>
    </source>
</evidence>
<dbReference type="AlphaFoldDB" id="A0A1H5YIK6"/>
<proteinExistence type="predicted"/>
<dbReference type="STRING" id="1120964.GCA_001313265_03423"/>
<evidence type="ECO:0000256" key="1">
    <source>
        <dbReference type="SAM" id="SignalP"/>
    </source>
</evidence>